<dbReference type="Proteomes" id="UP000317093">
    <property type="component" value="Chromosome"/>
</dbReference>
<dbReference type="EMBL" id="CP036279">
    <property type="protein sequence ID" value="QDU61686.1"/>
    <property type="molecule type" value="Genomic_DNA"/>
</dbReference>
<gene>
    <name evidence="1" type="ORF">Pan216_25480</name>
</gene>
<evidence type="ECO:0000313" key="1">
    <source>
        <dbReference type="EMBL" id="QDU61686.1"/>
    </source>
</evidence>
<proteinExistence type="predicted"/>
<keyword evidence="2" id="KW-1185">Reference proteome</keyword>
<dbReference type="KEGG" id="knv:Pan216_25480"/>
<name>A0A518B441_9BACT</name>
<protein>
    <submittedName>
        <fullName evidence="1">Uncharacterized protein</fullName>
    </submittedName>
</protein>
<accession>A0A518B441</accession>
<dbReference type="AlphaFoldDB" id="A0A518B441"/>
<reference evidence="1 2" key="1">
    <citation type="submission" date="2019-02" db="EMBL/GenBank/DDBJ databases">
        <title>Deep-cultivation of Planctomycetes and their phenomic and genomic characterization uncovers novel biology.</title>
        <authorList>
            <person name="Wiegand S."/>
            <person name="Jogler M."/>
            <person name="Boedeker C."/>
            <person name="Pinto D."/>
            <person name="Vollmers J."/>
            <person name="Rivas-Marin E."/>
            <person name="Kohn T."/>
            <person name="Peeters S.H."/>
            <person name="Heuer A."/>
            <person name="Rast P."/>
            <person name="Oberbeckmann S."/>
            <person name="Bunk B."/>
            <person name="Jeske O."/>
            <person name="Meyerdierks A."/>
            <person name="Storesund J.E."/>
            <person name="Kallscheuer N."/>
            <person name="Luecker S."/>
            <person name="Lage O.M."/>
            <person name="Pohl T."/>
            <person name="Merkel B.J."/>
            <person name="Hornburger P."/>
            <person name="Mueller R.-W."/>
            <person name="Bruemmer F."/>
            <person name="Labrenz M."/>
            <person name="Spormann A.M."/>
            <person name="Op den Camp H."/>
            <person name="Overmann J."/>
            <person name="Amann R."/>
            <person name="Jetten M.S.M."/>
            <person name="Mascher T."/>
            <person name="Medema M.H."/>
            <person name="Devos D.P."/>
            <person name="Kaster A.-K."/>
            <person name="Ovreas L."/>
            <person name="Rohde M."/>
            <person name="Galperin M.Y."/>
            <person name="Jogler C."/>
        </authorList>
    </citation>
    <scope>NUCLEOTIDE SEQUENCE [LARGE SCALE GENOMIC DNA]</scope>
    <source>
        <strain evidence="1 2">Pan216</strain>
    </source>
</reference>
<organism evidence="1 2">
    <name type="scientific">Kolteria novifilia</name>
    <dbReference type="NCBI Taxonomy" id="2527975"/>
    <lineage>
        <taxon>Bacteria</taxon>
        <taxon>Pseudomonadati</taxon>
        <taxon>Planctomycetota</taxon>
        <taxon>Planctomycetia</taxon>
        <taxon>Kolteriales</taxon>
        <taxon>Kolteriaceae</taxon>
        <taxon>Kolteria</taxon>
    </lineage>
</organism>
<evidence type="ECO:0000313" key="2">
    <source>
        <dbReference type="Proteomes" id="UP000317093"/>
    </source>
</evidence>
<sequence length="232" mass="26359">MESMLFEFSYFGKSLTSDVPYVSVTDSEEAQRAEVCDVCGHQWKVLRGSVSLNVEGGRYWPDIMRVDGKSPMVVVSSRVMDGFVSVGIRGFASYEARVVGIDSDTLSLEKCPTYYYLELCRGIDVDPDASGIELEYACRACPRLSKIYDANAPLVPDLSTWEGLDVFTFRNIRSQIRCCTLKVVELARQHRWSNFFFQFMGANPLLPVAQRKIDYLGEMWPPTGWPPWTQKM</sequence>